<evidence type="ECO:0000256" key="3">
    <source>
        <dbReference type="ARBA" id="ARBA00022448"/>
    </source>
</evidence>
<evidence type="ECO:0000256" key="1">
    <source>
        <dbReference type="ARBA" id="ARBA00004418"/>
    </source>
</evidence>
<sequence length="523" mass="58503">MSVDRRQFLQISVAALGAGALSGIPLMARAQARGGILNVVVQPEPPGIMIGIYQNVPSQMVGGNIFEGLLRFDAELKPHPLLAESWEEAPDGMFYSFKLKENVLWHDGKPFTSEDVVFSLDKMLRETHPRVRNFLTAVETITADGPYKVDFRMKHPFAPFIQSFEVGSMPMLPKHLYEGTDYNTNPVNTAPIGTGPLKFAEWQRGSYLKLVANESYHQENLPTIDAVYFHVIPDGASRATAYETGKVDVLPGGAVEYFDIQRLAELPNSELTTKGWEFQGSQCFLWLNNGSKWINDKRVRQAIMYALDRESMRDIAFFGYAKVAPSPWNSSTRFYSEDIKQYPRDVEKAKALLSEAGYDGSPIRLLPLPYGETWQRLAEIARENLLEAGIQVELTATDVAGWNQRLGEKDYDIAFSYMSQYGDPALGVARLYTTSNIIEGSPWNNVSAFSNTELDALFDAGAVEIDPQKRASIYQEAQALIAEEVPLAWLFEMIWPTIHRSNIKNLISSAVGLNDSLGHARIE</sequence>
<name>A0A833CI97_9HYPH</name>
<keyword evidence="3" id="KW-0813">Transport</keyword>
<dbReference type="PANTHER" id="PTHR30290">
    <property type="entry name" value="PERIPLASMIC BINDING COMPONENT OF ABC TRANSPORTER"/>
    <property type="match status" value="1"/>
</dbReference>
<comment type="caution">
    <text evidence="7">The sequence shown here is derived from an EMBL/GenBank/DDBJ whole genome shotgun (WGS) entry which is preliminary data.</text>
</comment>
<keyword evidence="5" id="KW-0574">Periplasm</keyword>
<protein>
    <submittedName>
        <fullName evidence="7">ABC transporter substrate-binding protein</fullName>
    </submittedName>
</protein>
<comment type="subcellular location">
    <subcellularLocation>
        <location evidence="1">Periplasm</location>
    </subcellularLocation>
</comment>
<evidence type="ECO:0000259" key="6">
    <source>
        <dbReference type="Pfam" id="PF00496"/>
    </source>
</evidence>
<accession>A0A833CI97</accession>
<evidence type="ECO:0000256" key="2">
    <source>
        <dbReference type="ARBA" id="ARBA00005695"/>
    </source>
</evidence>
<dbReference type="GO" id="GO:0015833">
    <property type="term" value="P:peptide transport"/>
    <property type="evidence" value="ECO:0007669"/>
    <property type="project" value="TreeGrafter"/>
</dbReference>
<evidence type="ECO:0000256" key="5">
    <source>
        <dbReference type="ARBA" id="ARBA00022764"/>
    </source>
</evidence>
<gene>
    <name evidence="7" type="ORF">F9K91_22650</name>
</gene>
<dbReference type="Proteomes" id="UP000430843">
    <property type="component" value="Unassembled WGS sequence"/>
</dbReference>
<dbReference type="PANTHER" id="PTHR30290:SF38">
    <property type="entry name" value="D,D-DIPEPTIDE-BINDING PERIPLASMIC PROTEIN DDPA-RELATED"/>
    <property type="match status" value="1"/>
</dbReference>
<dbReference type="EMBL" id="WBWA01000033">
    <property type="protein sequence ID" value="KAB2662294.1"/>
    <property type="molecule type" value="Genomic_DNA"/>
</dbReference>
<dbReference type="CDD" id="cd08517">
    <property type="entry name" value="PBP2_NikA_DppA_OppA_like_13"/>
    <property type="match status" value="1"/>
</dbReference>
<dbReference type="SUPFAM" id="SSF53850">
    <property type="entry name" value="Periplasmic binding protein-like II"/>
    <property type="match status" value="1"/>
</dbReference>
<dbReference type="PIRSF" id="PIRSF002741">
    <property type="entry name" value="MppA"/>
    <property type="match status" value="1"/>
</dbReference>
<dbReference type="AlphaFoldDB" id="A0A833CI97"/>
<evidence type="ECO:0000313" key="7">
    <source>
        <dbReference type="EMBL" id="KAB2662294.1"/>
    </source>
</evidence>
<dbReference type="Pfam" id="PF00496">
    <property type="entry name" value="SBP_bac_5"/>
    <property type="match status" value="1"/>
</dbReference>
<reference evidence="7 8" key="1">
    <citation type="submission" date="2019-09" db="EMBL/GenBank/DDBJ databases">
        <title>Taxonomic organization of the family Brucellaceae based on a phylogenomic approach.</title>
        <authorList>
            <person name="Leclercq S."/>
            <person name="Cloeckaert A."/>
            <person name="Zygmunt M.S."/>
        </authorList>
    </citation>
    <scope>NUCLEOTIDE SEQUENCE [LARGE SCALE GENOMIC DNA]</scope>
    <source>
        <strain evidence="7 8">LMG 18957</strain>
    </source>
</reference>
<dbReference type="InterPro" id="IPR030678">
    <property type="entry name" value="Peptide/Ni-bd"/>
</dbReference>
<dbReference type="InterPro" id="IPR006311">
    <property type="entry name" value="TAT_signal"/>
</dbReference>
<organism evidence="7 8">
    <name type="scientific">Brucella tritici</name>
    <dbReference type="NCBI Taxonomy" id="94626"/>
    <lineage>
        <taxon>Bacteria</taxon>
        <taxon>Pseudomonadati</taxon>
        <taxon>Pseudomonadota</taxon>
        <taxon>Alphaproteobacteria</taxon>
        <taxon>Hyphomicrobiales</taxon>
        <taxon>Brucellaceae</taxon>
        <taxon>Brucella/Ochrobactrum group</taxon>
        <taxon>Brucella</taxon>
    </lineage>
</organism>
<evidence type="ECO:0000313" key="8">
    <source>
        <dbReference type="Proteomes" id="UP000430843"/>
    </source>
</evidence>
<proteinExistence type="inferred from homology"/>
<dbReference type="InterPro" id="IPR000914">
    <property type="entry name" value="SBP_5_dom"/>
</dbReference>
<dbReference type="Gene3D" id="3.10.105.10">
    <property type="entry name" value="Dipeptide-binding Protein, Domain 3"/>
    <property type="match status" value="1"/>
</dbReference>
<feature type="domain" description="Solute-binding protein family 5" evidence="6">
    <location>
        <begin position="77"/>
        <end position="435"/>
    </location>
</feature>
<dbReference type="RefSeq" id="WP_151678775.1">
    <property type="nucleotide sequence ID" value="NZ_JAKVTF010000002.1"/>
</dbReference>
<evidence type="ECO:0000256" key="4">
    <source>
        <dbReference type="ARBA" id="ARBA00022729"/>
    </source>
</evidence>
<dbReference type="InterPro" id="IPR039424">
    <property type="entry name" value="SBP_5"/>
</dbReference>
<dbReference type="PROSITE" id="PS51318">
    <property type="entry name" value="TAT"/>
    <property type="match status" value="1"/>
</dbReference>
<keyword evidence="4" id="KW-0732">Signal</keyword>
<dbReference type="Gene3D" id="3.40.190.10">
    <property type="entry name" value="Periplasmic binding protein-like II"/>
    <property type="match status" value="1"/>
</dbReference>
<dbReference type="GO" id="GO:0043190">
    <property type="term" value="C:ATP-binding cassette (ABC) transporter complex"/>
    <property type="evidence" value="ECO:0007669"/>
    <property type="project" value="InterPro"/>
</dbReference>
<dbReference type="GO" id="GO:0030288">
    <property type="term" value="C:outer membrane-bounded periplasmic space"/>
    <property type="evidence" value="ECO:0007669"/>
    <property type="project" value="UniProtKB-ARBA"/>
</dbReference>
<comment type="similarity">
    <text evidence="2">Belongs to the bacterial solute-binding protein 5 family.</text>
</comment>
<keyword evidence="8" id="KW-1185">Reference proteome</keyword>
<dbReference type="GO" id="GO:1904680">
    <property type="term" value="F:peptide transmembrane transporter activity"/>
    <property type="evidence" value="ECO:0007669"/>
    <property type="project" value="TreeGrafter"/>
</dbReference>